<gene>
    <name evidence="4" type="ORF">DSLASN_47450</name>
</gene>
<dbReference type="SUPFAM" id="SSF52218">
    <property type="entry name" value="Flavoproteins"/>
    <property type="match status" value="1"/>
</dbReference>
<keyword evidence="1" id="KW-0285">Flavoprotein</keyword>
<protein>
    <recommendedName>
        <fullName evidence="3">NADPH-dependent FMN reductase-like domain-containing protein</fullName>
    </recommendedName>
</protein>
<dbReference type="EMBL" id="AP024488">
    <property type="protein sequence ID" value="BCS99113.1"/>
    <property type="molecule type" value="Genomic_DNA"/>
</dbReference>
<evidence type="ECO:0000256" key="1">
    <source>
        <dbReference type="ARBA" id="ARBA00022630"/>
    </source>
</evidence>
<evidence type="ECO:0000313" key="4">
    <source>
        <dbReference type="EMBL" id="BCS99113.1"/>
    </source>
</evidence>
<dbReference type="Gene3D" id="3.40.50.360">
    <property type="match status" value="1"/>
</dbReference>
<dbReference type="RefSeq" id="WP_236890468.1">
    <property type="nucleotide sequence ID" value="NZ_AP024488.1"/>
</dbReference>
<evidence type="ECO:0000313" key="5">
    <source>
        <dbReference type="Proteomes" id="UP001320148"/>
    </source>
</evidence>
<reference evidence="4 5" key="1">
    <citation type="submission" date="2021-02" db="EMBL/GenBank/DDBJ databases">
        <title>Complete genome of Desulfoluna sp. strain ASN36.</title>
        <authorList>
            <person name="Takahashi A."/>
            <person name="Kojima H."/>
            <person name="Fukui M."/>
        </authorList>
    </citation>
    <scope>NUCLEOTIDE SEQUENCE [LARGE SCALE GENOMIC DNA]</scope>
    <source>
        <strain evidence="4 5">ASN36</strain>
    </source>
</reference>
<dbReference type="InterPro" id="IPR051796">
    <property type="entry name" value="ISF_SsuE-like"/>
</dbReference>
<name>A0ABM7PPC6_9BACT</name>
<evidence type="ECO:0000259" key="3">
    <source>
        <dbReference type="Pfam" id="PF03358"/>
    </source>
</evidence>
<sequence>MVIVGISGSPRRKGNTERLVSEVLEGATEAGGEAMLFSVADGDIAGCTGCMRCRRVPRCSIDDRMTLIYDAVVKAGVVVFSTPVYMGQMTSQAKAVVDRLYALLNNDGTPRFRQGTILLPLFTQAQESLELYSPYFNLCDDLFTHMGFDVMAPVVAGGTRMKGEIESQKELLASAREMGRKIGDRL</sequence>
<dbReference type="InterPro" id="IPR029039">
    <property type="entry name" value="Flavoprotein-like_sf"/>
</dbReference>
<dbReference type="PANTHER" id="PTHR43278">
    <property type="entry name" value="NAD(P)H-DEPENDENT FMN-CONTAINING OXIDOREDUCTASE YWQN-RELATED"/>
    <property type="match status" value="1"/>
</dbReference>
<keyword evidence="2" id="KW-0288">FMN</keyword>
<feature type="domain" description="NADPH-dependent FMN reductase-like" evidence="3">
    <location>
        <begin position="1"/>
        <end position="107"/>
    </location>
</feature>
<accession>A0ABM7PPC6</accession>
<dbReference type="Pfam" id="PF03358">
    <property type="entry name" value="FMN_red"/>
    <property type="match status" value="1"/>
</dbReference>
<keyword evidence="5" id="KW-1185">Reference proteome</keyword>
<dbReference type="InterPro" id="IPR005025">
    <property type="entry name" value="FMN_Rdtase-like_dom"/>
</dbReference>
<dbReference type="Proteomes" id="UP001320148">
    <property type="component" value="Chromosome"/>
</dbReference>
<organism evidence="4 5">
    <name type="scientific">Desulfoluna limicola</name>
    <dbReference type="NCBI Taxonomy" id="2810562"/>
    <lineage>
        <taxon>Bacteria</taxon>
        <taxon>Pseudomonadati</taxon>
        <taxon>Thermodesulfobacteriota</taxon>
        <taxon>Desulfobacteria</taxon>
        <taxon>Desulfobacterales</taxon>
        <taxon>Desulfolunaceae</taxon>
        <taxon>Desulfoluna</taxon>
    </lineage>
</organism>
<evidence type="ECO:0000256" key="2">
    <source>
        <dbReference type="ARBA" id="ARBA00022643"/>
    </source>
</evidence>
<proteinExistence type="predicted"/>
<dbReference type="PANTHER" id="PTHR43278:SF2">
    <property type="entry name" value="IRON-SULFUR FLAVOPROTEIN"/>
    <property type="match status" value="1"/>
</dbReference>